<name>A0A9W9Y8L4_9CNID</name>
<evidence type="ECO:0000259" key="2">
    <source>
        <dbReference type="PROSITE" id="PS50209"/>
    </source>
</evidence>
<sequence length="150" mass="17719">MDDKHRDILRRHWPSLRKNLEIVELLPQLGDVLGQADQEKVQAEATRREKIDKLLDIIPRKGPEAFDNFLKALQKIQPFLAVPLLQESEKEEMKTELNRARTHSAKLREEVVQLGRGLEKEQQKHKKDAERTRRIDEKPSAWIRYGKWRG</sequence>
<gene>
    <name evidence="3" type="ORF">OS493_037701</name>
</gene>
<dbReference type="GO" id="GO:0042981">
    <property type="term" value="P:regulation of apoptotic process"/>
    <property type="evidence" value="ECO:0007669"/>
    <property type="project" value="InterPro"/>
</dbReference>
<dbReference type="PANTHER" id="PTHR15034">
    <property type="entry name" value="DEATH DOMAIN-CONTAINING PROTEIN CRADD"/>
    <property type="match status" value="1"/>
</dbReference>
<comment type="caution">
    <text evidence="3">The sequence shown here is derived from an EMBL/GenBank/DDBJ whole genome shotgun (WGS) entry which is preliminary data.</text>
</comment>
<organism evidence="3 4">
    <name type="scientific">Desmophyllum pertusum</name>
    <dbReference type="NCBI Taxonomy" id="174260"/>
    <lineage>
        <taxon>Eukaryota</taxon>
        <taxon>Metazoa</taxon>
        <taxon>Cnidaria</taxon>
        <taxon>Anthozoa</taxon>
        <taxon>Hexacorallia</taxon>
        <taxon>Scleractinia</taxon>
        <taxon>Caryophylliina</taxon>
        <taxon>Caryophylliidae</taxon>
        <taxon>Desmophyllum</taxon>
    </lineage>
</organism>
<feature type="region of interest" description="Disordered" evidence="1">
    <location>
        <begin position="116"/>
        <end position="135"/>
    </location>
</feature>
<dbReference type="Proteomes" id="UP001163046">
    <property type="component" value="Unassembled WGS sequence"/>
</dbReference>
<dbReference type="Gene3D" id="1.10.533.10">
    <property type="entry name" value="Death Domain, Fas"/>
    <property type="match status" value="1"/>
</dbReference>
<dbReference type="AlphaFoldDB" id="A0A9W9Y8L4"/>
<evidence type="ECO:0000313" key="4">
    <source>
        <dbReference type="Proteomes" id="UP001163046"/>
    </source>
</evidence>
<keyword evidence="4" id="KW-1185">Reference proteome</keyword>
<dbReference type="CDD" id="cd01671">
    <property type="entry name" value="CARD"/>
    <property type="match status" value="1"/>
</dbReference>
<feature type="domain" description="CARD" evidence="2">
    <location>
        <begin position="1"/>
        <end position="88"/>
    </location>
</feature>
<proteinExistence type="predicted"/>
<dbReference type="InterPro" id="IPR011029">
    <property type="entry name" value="DEATH-like_dom_sf"/>
</dbReference>
<reference evidence="3" key="1">
    <citation type="submission" date="2023-01" db="EMBL/GenBank/DDBJ databases">
        <title>Genome assembly of the deep-sea coral Lophelia pertusa.</title>
        <authorList>
            <person name="Herrera S."/>
            <person name="Cordes E."/>
        </authorList>
    </citation>
    <scope>NUCLEOTIDE SEQUENCE</scope>
    <source>
        <strain evidence="3">USNM1676648</strain>
        <tissue evidence="3">Polyp</tissue>
    </source>
</reference>
<evidence type="ECO:0000313" key="3">
    <source>
        <dbReference type="EMBL" id="KAJ7318638.1"/>
    </source>
</evidence>
<protein>
    <recommendedName>
        <fullName evidence="2">CARD domain-containing protein</fullName>
    </recommendedName>
</protein>
<dbReference type="InterPro" id="IPR001315">
    <property type="entry name" value="CARD"/>
</dbReference>
<dbReference type="PANTHER" id="PTHR15034:SF5">
    <property type="entry name" value="DEATH DOMAIN-CONTAINING PROTEIN CRADD"/>
    <property type="match status" value="1"/>
</dbReference>
<evidence type="ECO:0000256" key="1">
    <source>
        <dbReference type="SAM" id="MobiDB-lite"/>
    </source>
</evidence>
<dbReference type="EMBL" id="MU827852">
    <property type="protein sequence ID" value="KAJ7318638.1"/>
    <property type="molecule type" value="Genomic_DNA"/>
</dbReference>
<dbReference type="GO" id="GO:0070513">
    <property type="term" value="F:death domain binding"/>
    <property type="evidence" value="ECO:0007669"/>
    <property type="project" value="InterPro"/>
</dbReference>
<accession>A0A9W9Y8L4</accession>
<dbReference type="Pfam" id="PF00619">
    <property type="entry name" value="CARD"/>
    <property type="match status" value="1"/>
</dbReference>
<dbReference type="GO" id="GO:0002020">
    <property type="term" value="F:protease binding"/>
    <property type="evidence" value="ECO:0007669"/>
    <property type="project" value="InterPro"/>
</dbReference>
<dbReference type="InterPro" id="IPR037939">
    <property type="entry name" value="CRADD"/>
</dbReference>
<dbReference type="SUPFAM" id="SSF47986">
    <property type="entry name" value="DEATH domain"/>
    <property type="match status" value="1"/>
</dbReference>
<dbReference type="PROSITE" id="PS50209">
    <property type="entry name" value="CARD"/>
    <property type="match status" value="1"/>
</dbReference>
<dbReference type="OrthoDB" id="5985683at2759"/>
<dbReference type="SMART" id="SM00114">
    <property type="entry name" value="CARD"/>
    <property type="match status" value="1"/>
</dbReference>